<organism evidence="3 4">
    <name type="scientific">Acorus calamus</name>
    <name type="common">Sweet flag</name>
    <dbReference type="NCBI Taxonomy" id="4465"/>
    <lineage>
        <taxon>Eukaryota</taxon>
        <taxon>Viridiplantae</taxon>
        <taxon>Streptophyta</taxon>
        <taxon>Embryophyta</taxon>
        <taxon>Tracheophyta</taxon>
        <taxon>Spermatophyta</taxon>
        <taxon>Magnoliopsida</taxon>
        <taxon>Liliopsida</taxon>
        <taxon>Acoraceae</taxon>
        <taxon>Acorus</taxon>
    </lineage>
</organism>
<feature type="domain" description="RNase H type-1" evidence="1">
    <location>
        <begin position="489"/>
        <end position="610"/>
    </location>
</feature>
<dbReference type="InterPro" id="IPR012337">
    <property type="entry name" value="RNaseH-like_sf"/>
</dbReference>
<dbReference type="Gene3D" id="3.30.420.10">
    <property type="entry name" value="Ribonuclease H-like superfamily/Ribonuclease H"/>
    <property type="match status" value="1"/>
</dbReference>
<evidence type="ECO:0000313" key="3">
    <source>
        <dbReference type="EMBL" id="KAK1326072.1"/>
    </source>
</evidence>
<dbReference type="GO" id="GO:0004523">
    <property type="term" value="F:RNA-DNA hybrid ribonuclease activity"/>
    <property type="evidence" value="ECO:0007669"/>
    <property type="project" value="InterPro"/>
</dbReference>
<dbReference type="Pfam" id="PF13966">
    <property type="entry name" value="zf-RVT"/>
    <property type="match status" value="1"/>
</dbReference>
<reference evidence="3" key="1">
    <citation type="journal article" date="2023" name="Nat. Commun.">
        <title>Diploid and tetraploid genomes of Acorus and the evolution of monocots.</title>
        <authorList>
            <person name="Ma L."/>
            <person name="Liu K.W."/>
            <person name="Li Z."/>
            <person name="Hsiao Y.Y."/>
            <person name="Qi Y."/>
            <person name="Fu T."/>
            <person name="Tang G.D."/>
            <person name="Zhang D."/>
            <person name="Sun W.H."/>
            <person name="Liu D.K."/>
            <person name="Li Y."/>
            <person name="Chen G.Z."/>
            <person name="Liu X.D."/>
            <person name="Liao X.Y."/>
            <person name="Jiang Y.T."/>
            <person name="Yu X."/>
            <person name="Hao Y."/>
            <person name="Huang J."/>
            <person name="Zhao X.W."/>
            <person name="Ke S."/>
            <person name="Chen Y.Y."/>
            <person name="Wu W.L."/>
            <person name="Hsu J.L."/>
            <person name="Lin Y.F."/>
            <person name="Huang M.D."/>
            <person name="Li C.Y."/>
            <person name="Huang L."/>
            <person name="Wang Z.W."/>
            <person name="Zhao X."/>
            <person name="Zhong W.Y."/>
            <person name="Peng D.H."/>
            <person name="Ahmad S."/>
            <person name="Lan S."/>
            <person name="Zhang J.S."/>
            <person name="Tsai W.C."/>
            <person name="Van de Peer Y."/>
            <person name="Liu Z.J."/>
        </authorList>
    </citation>
    <scope>NUCLEOTIDE SEQUENCE</scope>
    <source>
        <strain evidence="3">CP</strain>
    </source>
</reference>
<dbReference type="InterPro" id="IPR036397">
    <property type="entry name" value="RNaseH_sf"/>
</dbReference>
<protein>
    <submittedName>
        <fullName evidence="3">Uncharacterized protein</fullName>
    </submittedName>
</protein>
<dbReference type="GO" id="GO:0003676">
    <property type="term" value="F:nucleic acid binding"/>
    <property type="evidence" value="ECO:0007669"/>
    <property type="project" value="InterPro"/>
</dbReference>
<accession>A0AAV9FKT1</accession>
<dbReference type="InterPro" id="IPR026960">
    <property type="entry name" value="RVT-Znf"/>
</dbReference>
<dbReference type="Proteomes" id="UP001180020">
    <property type="component" value="Unassembled WGS sequence"/>
</dbReference>
<dbReference type="PANTHER" id="PTHR33116">
    <property type="entry name" value="REVERSE TRANSCRIPTASE ZINC-BINDING DOMAIN-CONTAINING PROTEIN-RELATED-RELATED"/>
    <property type="match status" value="1"/>
</dbReference>
<evidence type="ECO:0000313" key="4">
    <source>
        <dbReference type="Proteomes" id="UP001180020"/>
    </source>
</evidence>
<dbReference type="InterPro" id="IPR002156">
    <property type="entry name" value="RNaseH_domain"/>
</dbReference>
<reference evidence="3" key="2">
    <citation type="submission" date="2023-06" db="EMBL/GenBank/DDBJ databases">
        <authorList>
            <person name="Ma L."/>
            <person name="Liu K.-W."/>
            <person name="Li Z."/>
            <person name="Hsiao Y.-Y."/>
            <person name="Qi Y."/>
            <person name="Fu T."/>
            <person name="Tang G."/>
            <person name="Zhang D."/>
            <person name="Sun W.-H."/>
            <person name="Liu D.-K."/>
            <person name="Li Y."/>
            <person name="Chen G.-Z."/>
            <person name="Liu X.-D."/>
            <person name="Liao X.-Y."/>
            <person name="Jiang Y.-T."/>
            <person name="Yu X."/>
            <person name="Hao Y."/>
            <person name="Huang J."/>
            <person name="Zhao X.-W."/>
            <person name="Ke S."/>
            <person name="Chen Y.-Y."/>
            <person name="Wu W.-L."/>
            <person name="Hsu J.-L."/>
            <person name="Lin Y.-F."/>
            <person name="Huang M.-D."/>
            <person name="Li C.-Y."/>
            <person name="Huang L."/>
            <person name="Wang Z.-W."/>
            <person name="Zhao X."/>
            <person name="Zhong W.-Y."/>
            <person name="Peng D.-H."/>
            <person name="Ahmad S."/>
            <person name="Lan S."/>
            <person name="Zhang J.-S."/>
            <person name="Tsai W.-C."/>
            <person name="Van De Peer Y."/>
            <person name="Liu Z.-J."/>
        </authorList>
    </citation>
    <scope>NUCLEOTIDE SEQUENCE</scope>
    <source>
        <strain evidence="3">CP</strain>
        <tissue evidence="3">Leaves</tissue>
    </source>
</reference>
<gene>
    <name evidence="3" type="ORF">QJS10_CPA01g01422</name>
</gene>
<proteinExistence type="predicted"/>
<feature type="domain" description="Reverse transcriptase zinc-binding" evidence="2">
    <location>
        <begin position="342"/>
        <end position="405"/>
    </location>
</feature>
<keyword evidence="4" id="KW-1185">Reference proteome</keyword>
<dbReference type="AlphaFoldDB" id="A0AAV9FKT1"/>
<dbReference type="Pfam" id="PF13456">
    <property type="entry name" value="RVT_3"/>
    <property type="match status" value="1"/>
</dbReference>
<name>A0AAV9FKT1_ACOCL</name>
<evidence type="ECO:0000259" key="2">
    <source>
        <dbReference type="Pfam" id="PF13966"/>
    </source>
</evidence>
<evidence type="ECO:0000259" key="1">
    <source>
        <dbReference type="Pfam" id="PF13456"/>
    </source>
</evidence>
<sequence>MGRLQNKLRRLQEPLRRWNRHVIGDLPSRVAQAQKHVQFLIAQDQGNITNIKYSSQLKTALSTFSDLQSQLETFWAQRSRLQWVREEVISGMLRKAQCEGRICGYQPDIRLNGQLVPPGLTHVMYADDLLIVSTATPTQCKEIKQVMEETRRLTGLIVNWQKSSIRFSPSVPQRFTRWMSRILRVQIAPYAWKYLGLPIGGHNLNKQRRLAIMDVVSRRLQGWKGQLLSLAGRTILIQSVMNALPQHFMLSAAMPMTAMRDVEKAARSFLWNGYESSYKIHLISWEAVTRDKANGGLGLRRLSIMREAMLGFIIRTEPPRGHNSGKSTWCWDGSTAKTPKVRDVYAVWQPQVQVSQTKEWKYIWALPLYPKVKNFLWKLCWERLPTKSHLDSIVWKDCQDPISCQAFLALILYHLWKSRNDWIFRKITPQPRVIATRALTQTKECVFSLTTNSDKFDWLNSIVTPKNSPPQPNCVKGLRKQYGEIILLTDGSVDLPNRGAGAGFVVVNPRPFQILGAGFAGWPWATPLRMEAEAMRIGLRFVEGLGITKLHICSDSLSLIQVILSGGPGPSQIHDVVEEFHRWQRSPKHLAFSKVPREMVLAPEALAKYARGRVESMCLRCSRSGPLQSGSVGLLPHSPLRNPPFHPNCASRCCTCDSITAVRLTRQSLSNLSDAVWDPVHDLPEVGFPLKCLMGCPHDKRQ</sequence>
<dbReference type="EMBL" id="JAUJYO010000001">
    <property type="protein sequence ID" value="KAK1326072.1"/>
    <property type="molecule type" value="Genomic_DNA"/>
</dbReference>
<comment type="caution">
    <text evidence="3">The sequence shown here is derived from an EMBL/GenBank/DDBJ whole genome shotgun (WGS) entry which is preliminary data.</text>
</comment>
<dbReference type="InterPro" id="IPR044730">
    <property type="entry name" value="RNase_H-like_dom_plant"/>
</dbReference>
<dbReference type="PANTHER" id="PTHR33116:SF70">
    <property type="entry name" value="NON-LTR RETROELEMENT REVERSE TRANSCRIPTASE-LIKE PROTEIN"/>
    <property type="match status" value="1"/>
</dbReference>
<dbReference type="SUPFAM" id="SSF53098">
    <property type="entry name" value="Ribonuclease H-like"/>
    <property type="match status" value="1"/>
</dbReference>
<dbReference type="CDD" id="cd06222">
    <property type="entry name" value="RNase_H_like"/>
    <property type="match status" value="1"/>
</dbReference>